<dbReference type="Proteomes" id="UP000015524">
    <property type="component" value="Unassembled WGS sequence"/>
</dbReference>
<evidence type="ECO:0000313" key="4">
    <source>
        <dbReference type="Proteomes" id="UP000015524"/>
    </source>
</evidence>
<keyword evidence="1" id="KW-0732">Signal</keyword>
<comment type="caution">
    <text evidence="3">The sequence shown here is derived from an EMBL/GenBank/DDBJ whole genome shotgun (WGS) entry which is preliminary data.</text>
</comment>
<evidence type="ECO:0000259" key="2">
    <source>
        <dbReference type="Pfam" id="PF00561"/>
    </source>
</evidence>
<dbReference type="AlphaFoldDB" id="T0GQW8"/>
<feature type="signal peptide" evidence="1">
    <location>
        <begin position="1"/>
        <end position="25"/>
    </location>
</feature>
<dbReference type="PROSITE" id="PS51257">
    <property type="entry name" value="PROKAR_LIPOPROTEIN"/>
    <property type="match status" value="1"/>
</dbReference>
<reference evidence="3 4" key="1">
    <citation type="journal article" date="2013" name="Genome Announc.">
        <title>Draft Genome Sequence of a Hexachlorocyclohexane-Degrading Bacterium, Sphingobium baderi Strain LL03T.</title>
        <authorList>
            <person name="Kaur J."/>
            <person name="Verma H."/>
            <person name="Tripathi C."/>
            <person name="Khurana J.P."/>
            <person name="Lal R."/>
        </authorList>
    </citation>
    <scope>NUCLEOTIDE SEQUENCE [LARGE SCALE GENOMIC DNA]</scope>
    <source>
        <strain evidence="3 4">LL03</strain>
    </source>
</reference>
<dbReference type="EMBL" id="ATIB01000045">
    <property type="protein sequence ID" value="EQB03087.1"/>
    <property type="molecule type" value="Genomic_DNA"/>
</dbReference>
<sequence length="301" mass="32673">MFAGHLRARLGRVLFPALALLGCGAATPVDQSSVPLVWGAPADKAQCPVSDAVWAEYSSGEDCIRYFVGGAVDGAERVIVFFRADRHRLARRPPADIPENTARQQQAIADRMARRYGHPVILVERPGTYGSSGNHLRTRYSAEFLALNATLDRLRERYKLRSFVLYGHSGGATAAAALLTMGRRDISCAVLTSGAFSLLERARYMDARAGKIPRASLAADVYDPLVHVDGIVPDSSRRIIMIGNEHDQITPFALQRKFADVVRKKGHRIDLINHAAIGPDFHNLTASVGMRTAASCAGGKA</sequence>
<dbReference type="InterPro" id="IPR029058">
    <property type="entry name" value="AB_hydrolase_fold"/>
</dbReference>
<dbReference type="Gene3D" id="3.40.50.1820">
    <property type="entry name" value="alpha/beta hydrolase"/>
    <property type="match status" value="1"/>
</dbReference>
<accession>T0GQW8</accession>
<dbReference type="RefSeq" id="WP_021244343.1">
    <property type="nucleotide sequence ID" value="NZ_ATIB01000045.1"/>
</dbReference>
<dbReference type="eggNOG" id="COG1073">
    <property type="taxonomic scope" value="Bacteria"/>
</dbReference>
<dbReference type="Pfam" id="PF00561">
    <property type="entry name" value="Abhydrolase_1"/>
    <property type="match status" value="1"/>
</dbReference>
<dbReference type="OrthoDB" id="7015419at2"/>
<name>T0GQW8_9SPHN</name>
<dbReference type="SUPFAM" id="SSF53474">
    <property type="entry name" value="alpha/beta-Hydrolases"/>
    <property type="match status" value="1"/>
</dbReference>
<protein>
    <recommendedName>
        <fullName evidence="2">AB hydrolase-1 domain-containing protein</fullName>
    </recommendedName>
</protein>
<feature type="domain" description="AB hydrolase-1" evidence="2">
    <location>
        <begin position="108"/>
        <end position="200"/>
    </location>
</feature>
<dbReference type="PATRIC" id="fig|1114964.3.peg.1371"/>
<keyword evidence="4" id="KW-1185">Reference proteome</keyword>
<dbReference type="InterPro" id="IPR000073">
    <property type="entry name" value="AB_hydrolase_1"/>
</dbReference>
<gene>
    <name evidence="3" type="ORF">L485_07040</name>
</gene>
<proteinExistence type="predicted"/>
<organism evidence="3 4">
    <name type="scientific">Sphingobium baderi LL03</name>
    <dbReference type="NCBI Taxonomy" id="1114964"/>
    <lineage>
        <taxon>Bacteria</taxon>
        <taxon>Pseudomonadati</taxon>
        <taxon>Pseudomonadota</taxon>
        <taxon>Alphaproteobacteria</taxon>
        <taxon>Sphingomonadales</taxon>
        <taxon>Sphingomonadaceae</taxon>
        <taxon>Sphingobium</taxon>
    </lineage>
</organism>
<feature type="chain" id="PRO_5009975859" description="AB hydrolase-1 domain-containing protein" evidence="1">
    <location>
        <begin position="26"/>
        <end position="301"/>
    </location>
</feature>
<evidence type="ECO:0000256" key="1">
    <source>
        <dbReference type="SAM" id="SignalP"/>
    </source>
</evidence>
<evidence type="ECO:0000313" key="3">
    <source>
        <dbReference type="EMBL" id="EQB03087.1"/>
    </source>
</evidence>